<feature type="compositionally biased region" description="Low complexity" evidence="1">
    <location>
        <begin position="226"/>
        <end position="238"/>
    </location>
</feature>
<name>A0A2P6NZ99_9EUKA</name>
<sequence>MSFGLKFSTRHEETLETSVRGAELGLSMDSSYYRGNVYSQPEYDSMKKIVTLANAFQGEEFFDFKEELPQAKRMKVPVGFEAMQQATYSIFLESLHDVDWDAALTAAIFQDQNPDGWMIHYERLRKSVSCGERLSFEDAQWLSKQLDESRGDKLTPERSELLRQTIEAMTQNTKVDPFAPLEFQDICIPNPLFSSSSDPSSPMSVSFLPLKEPTPTIPQHPPSQPTPCYSQPQSTTTTTRKRRASESDGDGAPRHALKRNQLASWMCTQRQDKKSGELPEYRIKLLDLLDFAWTKHHKKRQGRDDEMMDQELRRSERTVLNSPEVLSFTGRAKKNHDLWMVRFHELVKFKEKNGHLKVPTHIPDVTE</sequence>
<dbReference type="AlphaFoldDB" id="A0A2P6NZ99"/>
<dbReference type="STRING" id="1890364.A0A2P6NZ99"/>
<dbReference type="EMBL" id="MDYQ01000004">
    <property type="protein sequence ID" value="PRP89249.1"/>
    <property type="molecule type" value="Genomic_DNA"/>
</dbReference>
<evidence type="ECO:0000313" key="2">
    <source>
        <dbReference type="EMBL" id="PRP89249.1"/>
    </source>
</evidence>
<dbReference type="Proteomes" id="UP000241769">
    <property type="component" value="Unassembled WGS sequence"/>
</dbReference>
<dbReference type="PANTHER" id="PTHR33418:SF1">
    <property type="entry name" value="HELICASE-ASSOCIATED DOMAIN-CONTAINING PROTEIN"/>
    <property type="match status" value="1"/>
</dbReference>
<dbReference type="InParanoid" id="A0A2P6NZ99"/>
<reference evidence="2 3" key="1">
    <citation type="journal article" date="2018" name="Genome Biol. Evol.">
        <title>Multiple Roots of Fruiting Body Formation in Amoebozoa.</title>
        <authorList>
            <person name="Hillmann F."/>
            <person name="Forbes G."/>
            <person name="Novohradska S."/>
            <person name="Ferling I."/>
            <person name="Riege K."/>
            <person name="Groth M."/>
            <person name="Westermann M."/>
            <person name="Marz M."/>
            <person name="Spaller T."/>
            <person name="Winckler T."/>
            <person name="Schaap P."/>
            <person name="Glockner G."/>
        </authorList>
    </citation>
    <scope>NUCLEOTIDE SEQUENCE [LARGE SCALE GENOMIC DNA]</scope>
    <source>
        <strain evidence="2 3">Jena</strain>
    </source>
</reference>
<protein>
    <recommendedName>
        <fullName evidence="4">Helicase-associated domain-containing protein</fullName>
    </recommendedName>
</protein>
<evidence type="ECO:0000256" key="1">
    <source>
        <dbReference type="SAM" id="MobiDB-lite"/>
    </source>
</evidence>
<comment type="caution">
    <text evidence="2">The sequence shown here is derived from an EMBL/GenBank/DDBJ whole genome shotgun (WGS) entry which is preliminary data.</text>
</comment>
<feature type="compositionally biased region" description="Low complexity" evidence="1">
    <location>
        <begin position="192"/>
        <end position="206"/>
    </location>
</feature>
<keyword evidence="3" id="KW-1185">Reference proteome</keyword>
<proteinExistence type="predicted"/>
<feature type="region of interest" description="Disordered" evidence="1">
    <location>
        <begin position="192"/>
        <end position="271"/>
    </location>
</feature>
<evidence type="ECO:0008006" key="4">
    <source>
        <dbReference type="Google" id="ProtNLM"/>
    </source>
</evidence>
<gene>
    <name evidence="2" type="ORF">PROFUN_02123</name>
</gene>
<organism evidence="2 3">
    <name type="scientific">Planoprotostelium fungivorum</name>
    <dbReference type="NCBI Taxonomy" id="1890364"/>
    <lineage>
        <taxon>Eukaryota</taxon>
        <taxon>Amoebozoa</taxon>
        <taxon>Evosea</taxon>
        <taxon>Variosea</taxon>
        <taxon>Cavosteliida</taxon>
        <taxon>Cavosteliaceae</taxon>
        <taxon>Planoprotostelium</taxon>
    </lineage>
</organism>
<accession>A0A2P6NZ99</accession>
<dbReference type="PANTHER" id="PTHR33418">
    <property type="entry name" value="HELICASE-ASSOCIATED"/>
    <property type="match status" value="1"/>
</dbReference>
<feature type="compositionally biased region" description="Pro residues" evidence="1">
    <location>
        <begin position="215"/>
        <end position="225"/>
    </location>
</feature>
<evidence type="ECO:0000313" key="3">
    <source>
        <dbReference type="Proteomes" id="UP000241769"/>
    </source>
</evidence>